<feature type="compositionally biased region" description="Low complexity" evidence="1">
    <location>
        <begin position="99"/>
        <end position="117"/>
    </location>
</feature>
<comment type="caution">
    <text evidence="3">The sequence shown here is derived from an EMBL/GenBank/DDBJ whole genome shotgun (WGS) entry which is preliminary data.</text>
</comment>
<feature type="compositionally biased region" description="Basic and acidic residues" evidence="1">
    <location>
        <begin position="273"/>
        <end position="287"/>
    </location>
</feature>
<dbReference type="InterPro" id="IPR036859">
    <property type="entry name" value="CAP-Gly_dom_sf"/>
</dbReference>
<dbReference type="Proteomes" id="UP000597762">
    <property type="component" value="Unassembled WGS sequence"/>
</dbReference>
<feature type="compositionally biased region" description="Low complexity" evidence="1">
    <location>
        <begin position="185"/>
        <end position="200"/>
    </location>
</feature>
<feature type="compositionally biased region" description="Low complexity" evidence="1">
    <location>
        <begin position="609"/>
        <end position="628"/>
    </location>
</feature>
<sequence>MDGNTSDHSLPASDHTGGTWIQCWDKDIRSVSRLNLDSNSELNGLVEDKEIAARAVALVVNSSRKGIVPLCADVANLLRAKKSLEKDIILLKQQNNTLHSSSASMQTSHSTSPTPTSLNSYQDVPAHHDHNSNCQELSRPCSRCSQSSSTMSNSPKTDKLCGNKLSGYSFQSHTNNHSGGGGGSNSSSSQVGKLSGGSSSPPSPTILSKCLLPRPSSSAESSPTSQHHGIITQAIVHHPPDSPTPPPLDILRESPNSICDGPLDIQSLADSSSSDRLHEKPTSDPGHKGNHFLPEMVSKPISAVPKSNATVSKEIQCILSPSIEGLEETMKLNLRLAENLAAALKEIDLLKGRLKELEMNQLARQSTEYHSFIVTQMSAGVQPLPHVSLNCPVVSLPAASAVSTSPPSPQPNSSPECTDQSEMPVQAASQTSSSHLPCPQDGRNNTLQPPPIVNGSRKPCPAVPKKPVRNPFACPLPLCKCDSCEEALTDKPIPSDQQTRFYPVNPNLYVRVNDHIVVRGDRTGYIRYIGHLNKIGPPNTVFIGLELDAPVGVNNGFFNGKRYFECPNEHGLFVTFSDVVCLVKKLVPARKPILSNATASDDETLEPASMTDSASSDQVSSTDSQSTSPDPIVWKNHYHNTPDQSCHQQAILRKSVHL</sequence>
<feature type="compositionally biased region" description="Low complexity" evidence="1">
    <location>
        <begin position="138"/>
        <end position="155"/>
    </location>
</feature>
<evidence type="ECO:0000256" key="1">
    <source>
        <dbReference type="SAM" id="MobiDB-lite"/>
    </source>
</evidence>
<dbReference type="SMART" id="SM01052">
    <property type="entry name" value="CAP_GLY"/>
    <property type="match status" value="1"/>
</dbReference>
<feature type="compositionally biased region" description="Polar residues" evidence="1">
    <location>
        <begin position="416"/>
        <end position="435"/>
    </location>
</feature>
<evidence type="ECO:0000259" key="2">
    <source>
        <dbReference type="PROSITE" id="PS50245"/>
    </source>
</evidence>
<evidence type="ECO:0000313" key="3">
    <source>
        <dbReference type="EMBL" id="CAE1150399.1"/>
    </source>
</evidence>
<organism evidence="3 4">
    <name type="scientific">Acanthosepion pharaonis</name>
    <name type="common">Pharaoh cuttlefish</name>
    <name type="synonym">Sepia pharaonis</name>
    <dbReference type="NCBI Taxonomy" id="158019"/>
    <lineage>
        <taxon>Eukaryota</taxon>
        <taxon>Metazoa</taxon>
        <taxon>Spiralia</taxon>
        <taxon>Lophotrochozoa</taxon>
        <taxon>Mollusca</taxon>
        <taxon>Cephalopoda</taxon>
        <taxon>Coleoidea</taxon>
        <taxon>Decapodiformes</taxon>
        <taxon>Sepiida</taxon>
        <taxon>Sepiina</taxon>
        <taxon>Sepiidae</taxon>
        <taxon>Acanthosepion</taxon>
    </lineage>
</organism>
<feature type="region of interest" description="Disordered" evidence="1">
    <location>
        <begin position="400"/>
        <end position="460"/>
    </location>
</feature>
<dbReference type="PROSITE" id="PS50245">
    <property type="entry name" value="CAP_GLY_2"/>
    <property type="match status" value="1"/>
</dbReference>
<dbReference type="AlphaFoldDB" id="A0A812APL0"/>
<dbReference type="Pfam" id="PF01302">
    <property type="entry name" value="CAP_GLY"/>
    <property type="match status" value="1"/>
</dbReference>
<feature type="domain" description="CAP-Gly" evidence="2">
    <location>
        <begin position="533"/>
        <end position="575"/>
    </location>
</feature>
<dbReference type="SUPFAM" id="SSF74924">
    <property type="entry name" value="Cap-Gly domain"/>
    <property type="match status" value="1"/>
</dbReference>
<evidence type="ECO:0000313" key="4">
    <source>
        <dbReference type="Proteomes" id="UP000597762"/>
    </source>
</evidence>
<dbReference type="Gene3D" id="2.30.30.190">
    <property type="entry name" value="CAP Gly-rich-like domain"/>
    <property type="match status" value="1"/>
</dbReference>
<dbReference type="OrthoDB" id="2130750at2759"/>
<dbReference type="EMBL" id="CAHIKZ030000085">
    <property type="protein sequence ID" value="CAE1150399.1"/>
    <property type="molecule type" value="Genomic_DNA"/>
</dbReference>
<proteinExistence type="predicted"/>
<dbReference type="PANTHER" id="PTHR18916">
    <property type="entry name" value="DYNACTIN 1-RELATED MICROTUBULE-BINDING"/>
    <property type="match status" value="1"/>
</dbReference>
<reference evidence="3" key="1">
    <citation type="submission" date="2021-01" db="EMBL/GenBank/DDBJ databases">
        <authorList>
            <person name="Li R."/>
            <person name="Bekaert M."/>
        </authorList>
    </citation>
    <scope>NUCLEOTIDE SEQUENCE</scope>
    <source>
        <strain evidence="3">Farmed</strain>
    </source>
</reference>
<dbReference type="InterPro" id="IPR000938">
    <property type="entry name" value="CAP-Gly_domain"/>
</dbReference>
<name>A0A812APL0_ACAPH</name>
<keyword evidence="4" id="KW-1185">Reference proteome</keyword>
<feature type="region of interest" description="Disordered" evidence="1">
    <location>
        <begin position="98"/>
        <end position="158"/>
    </location>
</feature>
<feature type="region of interest" description="Disordered" evidence="1">
    <location>
        <begin position="172"/>
        <end position="292"/>
    </location>
</feature>
<gene>
    <name evidence="3" type="ORF">SPHA_2941</name>
</gene>
<feature type="compositionally biased region" description="Low complexity" evidence="1">
    <location>
        <begin position="213"/>
        <end position="225"/>
    </location>
</feature>
<accession>A0A812APL0</accession>
<feature type="region of interest" description="Disordered" evidence="1">
    <location>
        <begin position="598"/>
        <end position="641"/>
    </location>
</feature>
<protein>
    <recommendedName>
        <fullName evidence="2">CAP-Gly domain-containing protein</fullName>
    </recommendedName>
</protein>